<gene>
    <name evidence="2" type="ORF">LCGC14_0729000</name>
</gene>
<proteinExistence type="predicted"/>
<keyword evidence="1" id="KW-0472">Membrane</keyword>
<evidence type="ECO:0000313" key="2">
    <source>
        <dbReference type="EMBL" id="KKN40878.1"/>
    </source>
</evidence>
<dbReference type="EMBL" id="LAZR01001681">
    <property type="protein sequence ID" value="KKN40878.1"/>
    <property type="molecule type" value="Genomic_DNA"/>
</dbReference>
<protein>
    <submittedName>
        <fullName evidence="2">Uncharacterized protein</fullName>
    </submittedName>
</protein>
<reference evidence="2" key="1">
    <citation type="journal article" date="2015" name="Nature">
        <title>Complex archaea that bridge the gap between prokaryotes and eukaryotes.</title>
        <authorList>
            <person name="Spang A."/>
            <person name="Saw J.H."/>
            <person name="Jorgensen S.L."/>
            <person name="Zaremba-Niedzwiedzka K."/>
            <person name="Martijn J."/>
            <person name="Lind A.E."/>
            <person name="van Eijk R."/>
            <person name="Schleper C."/>
            <person name="Guy L."/>
            <person name="Ettema T.J."/>
        </authorList>
    </citation>
    <scope>NUCLEOTIDE SEQUENCE</scope>
</reference>
<evidence type="ECO:0000256" key="1">
    <source>
        <dbReference type="SAM" id="Phobius"/>
    </source>
</evidence>
<comment type="caution">
    <text evidence="2">The sequence shown here is derived from an EMBL/GenBank/DDBJ whole genome shotgun (WGS) entry which is preliminary data.</text>
</comment>
<organism evidence="2">
    <name type="scientific">marine sediment metagenome</name>
    <dbReference type="NCBI Taxonomy" id="412755"/>
    <lineage>
        <taxon>unclassified sequences</taxon>
        <taxon>metagenomes</taxon>
        <taxon>ecological metagenomes</taxon>
    </lineage>
</organism>
<feature type="transmembrane region" description="Helical" evidence="1">
    <location>
        <begin position="37"/>
        <end position="57"/>
    </location>
</feature>
<keyword evidence="1" id="KW-1133">Transmembrane helix</keyword>
<feature type="transmembrane region" description="Helical" evidence="1">
    <location>
        <begin position="12"/>
        <end position="31"/>
    </location>
</feature>
<sequence length="75" mass="8436">MLLVIIKIYSDNVNRLLVVSIFLLIFSLFAILSQTPYIVLFGGILSVLAVILAAFSWTQSNWEYVGLDDPLFPDD</sequence>
<accession>A0A0F9THE7</accession>
<name>A0A0F9THE7_9ZZZZ</name>
<dbReference type="AlphaFoldDB" id="A0A0F9THE7"/>
<keyword evidence="1" id="KW-0812">Transmembrane</keyword>